<dbReference type="RefSeq" id="WP_244017995.1">
    <property type="nucleotide sequence ID" value="NZ_JALHLF010000013.1"/>
</dbReference>
<organism evidence="3 4">
    <name type="scientific">Novosphingobium organovorum</name>
    <dbReference type="NCBI Taxonomy" id="2930092"/>
    <lineage>
        <taxon>Bacteria</taxon>
        <taxon>Pseudomonadati</taxon>
        <taxon>Pseudomonadota</taxon>
        <taxon>Alphaproteobacteria</taxon>
        <taxon>Sphingomonadales</taxon>
        <taxon>Sphingomonadaceae</taxon>
        <taxon>Novosphingobium</taxon>
    </lineage>
</organism>
<comment type="caution">
    <text evidence="3">The sequence shown here is derived from an EMBL/GenBank/DDBJ whole genome shotgun (WGS) entry which is preliminary data.</text>
</comment>
<feature type="signal peptide" evidence="2">
    <location>
        <begin position="1"/>
        <end position="37"/>
    </location>
</feature>
<keyword evidence="4" id="KW-1185">Reference proteome</keyword>
<evidence type="ECO:0000313" key="4">
    <source>
        <dbReference type="Proteomes" id="UP001162881"/>
    </source>
</evidence>
<feature type="chain" id="PRO_5045445651" description="Lipoprotein" evidence="2">
    <location>
        <begin position="38"/>
        <end position="154"/>
    </location>
</feature>
<proteinExistence type="predicted"/>
<keyword evidence="2" id="KW-0732">Signal</keyword>
<protein>
    <recommendedName>
        <fullName evidence="5">Lipoprotein</fullName>
    </recommendedName>
</protein>
<dbReference type="Proteomes" id="UP001162881">
    <property type="component" value="Unassembled WGS sequence"/>
</dbReference>
<dbReference type="PROSITE" id="PS51257">
    <property type="entry name" value="PROKAR_LIPOPROTEIN"/>
    <property type="match status" value="1"/>
</dbReference>
<evidence type="ECO:0000256" key="1">
    <source>
        <dbReference type="SAM" id="MobiDB-lite"/>
    </source>
</evidence>
<evidence type="ECO:0000313" key="3">
    <source>
        <dbReference type="EMBL" id="MCJ2182261.1"/>
    </source>
</evidence>
<sequence length="154" mass="16438">MTTNSRAHPYSSAETLRPARALGVAALAAALLSGCVAAPGGPTRPSRGEPAPTTVRHPTPSGARDPQFQTIRGLDGVIGVTQRELERQFGQPHLDVWEGDARKLQFIGKACLLDIYLYPTSSSKTPVATYVDARRSSDGQDVDRAACVAALRQR</sequence>
<feature type="region of interest" description="Disordered" evidence="1">
    <location>
        <begin position="40"/>
        <end position="68"/>
    </location>
</feature>
<evidence type="ECO:0008006" key="5">
    <source>
        <dbReference type="Google" id="ProtNLM"/>
    </source>
</evidence>
<gene>
    <name evidence="3" type="ORF">MTR62_06040</name>
</gene>
<evidence type="ECO:0000256" key="2">
    <source>
        <dbReference type="SAM" id="SignalP"/>
    </source>
</evidence>
<reference evidence="3" key="1">
    <citation type="submission" date="2022-03" db="EMBL/GenBank/DDBJ databases">
        <title>Identification of a novel bacterium isolated from mangrove sediments.</title>
        <authorList>
            <person name="Pan X."/>
        </authorList>
    </citation>
    <scope>NUCLEOTIDE SEQUENCE</scope>
    <source>
        <strain evidence="3">B1949</strain>
    </source>
</reference>
<accession>A0ABT0BB25</accession>
<name>A0ABT0BB25_9SPHN</name>
<dbReference type="EMBL" id="JALHLF010000013">
    <property type="protein sequence ID" value="MCJ2182261.1"/>
    <property type="molecule type" value="Genomic_DNA"/>
</dbReference>